<comment type="caution">
    <text evidence="3">The sequence shown here is derived from an EMBL/GenBank/DDBJ whole genome shotgun (WGS) entry which is preliminary data.</text>
</comment>
<dbReference type="AlphaFoldDB" id="A0A4E0R3M7"/>
<protein>
    <submittedName>
        <fullName evidence="3">Inorganic pyrophosphatase</fullName>
    </submittedName>
</protein>
<dbReference type="GO" id="GO:0005096">
    <property type="term" value="F:GTPase activator activity"/>
    <property type="evidence" value="ECO:0007669"/>
    <property type="project" value="TreeGrafter"/>
</dbReference>
<feature type="domain" description="Lethal giant larvae homologue 2" evidence="2">
    <location>
        <begin position="341"/>
        <end position="390"/>
    </location>
</feature>
<sequence length="728" mass="79129">MAQRIFQSFRRLPGHFTAFNRKTEVGEAQGNAYKAKICSDYGFPAKPVSISYDPILDFLSLLTRDGNLAVYGKPGVVFTATHNDPAEFIQVLFLNGTRRLITLTESDDVYLWELTVTAQSSVRFVQTSCLKNITQKLRSNFVNGVTNVENTDPNEGTNHVTAICVATDGTGFLLGTENGWVASVRLNIPSKLVSKNFDYLTLPTPDEAITPSRILNGLSPNRQHRLRLDAVVVLSERPGFPGQLLIGYSSGLSLIYDLRADRVVVLLPWKHGLEAAAWCGGNGLPHRSSSTATPIHLGMRLLTAHSDGSLGVWSLHDAGFSCVTSSPAAEPPVLNMEDPPTRPYGPFPCKLISKVFWLSSPLGGITAFVGGMPRATYGERHTVSLLRGSNLDRAAAANVVAARIAAAAQAEDDDEDDDDDDLMPNSGRRPNTPMHVFDPDAPEHVCLDLPSRLVDLLPIGPVGGPAQMLLLLCEEELVAVDLMTPGWPFIRPPYLTCLHTAAITAYSLVTQVNTKILTALEAAGAHYGPEGRFGRGSAIMHNQNAAGWSGRSWPIRGGLALVNGARLSTSLIDDSALFTDDLLLTGHEDGSVAFWRLSACGCMRRIYTLHTAVLFEGDFGLPGHGNEMEDEIDAWPPFRQAGVFDPFMDDSRAAVQMIRLIDHTVAVGGAAGQVTLWQFLDHTPIIKPVTVAIKTDLPGFQWKGYAPLRVSFCMLRSPFLCSPDPLRR</sequence>
<name>A0A4E0R3M7_FASHE</name>
<keyword evidence="4" id="KW-1185">Reference proteome</keyword>
<evidence type="ECO:0000256" key="1">
    <source>
        <dbReference type="SAM" id="MobiDB-lite"/>
    </source>
</evidence>
<dbReference type="EMBL" id="JXXN02005293">
    <property type="protein sequence ID" value="THD19991.1"/>
    <property type="molecule type" value="Genomic_DNA"/>
</dbReference>
<dbReference type="Proteomes" id="UP000230066">
    <property type="component" value="Unassembled WGS sequence"/>
</dbReference>
<feature type="compositionally biased region" description="Acidic residues" evidence="1">
    <location>
        <begin position="410"/>
        <end position="422"/>
    </location>
</feature>
<dbReference type="GO" id="GO:0030866">
    <property type="term" value="P:cortical actin cytoskeleton organization"/>
    <property type="evidence" value="ECO:0007669"/>
    <property type="project" value="TreeGrafter"/>
</dbReference>
<dbReference type="GO" id="GO:0005886">
    <property type="term" value="C:plasma membrane"/>
    <property type="evidence" value="ECO:0007669"/>
    <property type="project" value="TreeGrafter"/>
</dbReference>
<evidence type="ECO:0000313" key="3">
    <source>
        <dbReference type="EMBL" id="THD19991.1"/>
    </source>
</evidence>
<dbReference type="GO" id="GO:0008593">
    <property type="term" value="P:regulation of Notch signaling pathway"/>
    <property type="evidence" value="ECO:0007669"/>
    <property type="project" value="TreeGrafter"/>
</dbReference>
<accession>A0A4E0R3M7</accession>
<proteinExistence type="predicted"/>
<dbReference type="PANTHER" id="PTHR10241">
    <property type="entry name" value="LETHAL 2 GIANT LARVAE PROTEIN"/>
    <property type="match status" value="1"/>
</dbReference>
<dbReference type="GO" id="GO:0051294">
    <property type="term" value="P:establishment of spindle orientation"/>
    <property type="evidence" value="ECO:0007669"/>
    <property type="project" value="TreeGrafter"/>
</dbReference>
<feature type="region of interest" description="Disordered" evidence="1">
    <location>
        <begin position="408"/>
        <end position="433"/>
    </location>
</feature>
<dbReference type="PANTHER" id="PTHR10241:SF29">
    <property type="entry name" value="LETHAL(2) GIANT LARVAE PROTEIN"/>
    <property type="match status" value="1"/>
</dbReference>
<dbReference type="GO" id="GO:0045159">
    <property type="term" value="F:myosin II binding"/>
    <property type="evidence" value="ECO:0007669"/>
    <property type="project" value="TreeGrafter"/>
</dbReference>
<dbReference type="GO" id="GO:0030864">
    <property type="term" value="C:cortical actin cytoskeleton"/>
    <property type="evidence" value="ECO:0007669"/>
    <property type="project" value="TreeGrafter"/>
</dbReference>
<organism evidence="3 4">
    <name type="scientific">Fasciola hepatica</name>
    <name type="common">Liver fluke</name>
    <dbReference type="NCBI Taxonomy" id="6192"/>
    <lineage>
        <taxon>Eukaryota</taxon>
        <taxon>Metazoa</taxon>
        <taxon>Spiralia</taxon>
        <taxon>Lophotrochozoa</taxon>
        <taxon>Platyhelminthes</taxon>
        <taxon>Trematoda</taxon>
        <taxon>Digenea</taxon>
        <taxon>Plagiorchiida</taxon>
        <taxon>Echinostomata</taxon>
        <taxon>Echinostomatoidea</taxon>
        <taxon>Fasciolidae</taxon>
        <taxon>Fasciola</taxon>
    </lineage>
</organism>
<dbReference type="GO" id="GO:0019905">
    <property type="term" value="F:syntaxin binding"/>
    <property type="evidence" value="ECO:0007669"/>
    <property type="project" value="TreeGrafter"/>
</dbReference>
<dbReference type="InterPro" id="IPR036322">
    <property type="entry name" value="WD40_repeat_dom_sf"/>
</dbReference>
<dbReference type="GO" id="GO:0032878">
    <property type="term" value="P:regulation of establishment or maintenance of cell polarity"/>
    <property type="evidence" value="ECO:0007669"/>
    <property type="project" value="TreeGrafter"/>
</dbReference>
<evidence type="ECO:0000259" key="2">
    <source>
        <dbReference type="Pfam" id="PF08366"/>
    </source>
</evidence>
<dbReference type="Pfam" id="PF08366">
    <property type="entry name" value="LLGL"/>
    <property type="match status" value="1"/>
</dbReference>
<dbReference type="SUPFAM" id="SSF50978">
    <property type="entry name" value="WD40 repeat-like"/>
    <property type="match status" value="1"/>
</dbReference>
<dbReference type="GO" id="GO:0006893">
    <property type="term" value="P:Golgi to plasma membrane transport"/>
    <property type="evidence" value="ECO:0007669"/>
    <property type="project" value="TreeGrafter"/>
</dbReference>
<dbReference type="InterPro" id="IPR013577">
    <property type="entry name" value="LLGL2"/>
</dbReference>
<gene>
    <name evidence="3" type="ORF">D915_009367</name>
</gene>
<reference evidence="3" key="1">
    <citation type="submission" date="2019-03" db="EMBL/GenBank/DDBJ databases">
        <title>Improved annotation for the trematode Fasciola hepatica.</title>
        <authorList>
            <person name="Choi Y.-J."/>
            <person name="Martin J."/>
            <person name="Mitreva M."/>
        </authorList>
    </citation>
    <scope>NUCLEOTIDE SEQUENCE [LARGE SCALE GENOMIC DNA]</scope>
</reference>
<evidence type="ECO:0000313" key="4">
    <source>
        <dbReference type="Proteomes" id="UP000230066"/>
    </source>
</evidence>